<comment type="catalytic activity">
    <reaction evidence="8 9">
        <text>dTTP + alpha-D-glucose 1-phosphate + H(+) = dTDP-alpha-D-glucose + diphosphate</text>
        <dbReference type="Rhea" id="RHEA:15225"/>
        <dbReference type="ChEBI" id="CHEBI:15378"/>
        <dbReference type="ChEBI" id="CHEBI:33019"/>
        <dbReference type="ChEBI" id="CHEBI:37568"/>
        <dbReference type="ChEBI" id="CHEBI:57477"/>
        <dbReference type="ChEBI" id="CHEBI:58601"/>
        <dbReference type="EC" id="2.7.7.24"/>
    </reaction>
</comment>
<accession>A0A290QK57</accession>
<evidence type="ECO:0000256" key="9">
    <source>
        <dbReference type="RuleBase" id="RU003706"/>
    </source>
</evidence>
<reference evidence="11 12" key="1">
    <citation type="submission" date="2017-09" db="EMBL/GenBank/DDBJ databases">
        <title>Complete genome sequence of Verrucomicrobial strain HZ-65, isolated from freshwater.</title>
        <authorList>
            <person name="Choi A."/>
        </authorList>
    </citation>
    <scope>NUCLEOTIDE SEQUENCE [LARGE SCALE GENOMIC DNA]</scope>
    <source>
        <strain evidence="11 12">HZ-65</strain>
    </source>
</reference>
<sequence length="290" mass="31821">MNRKGIVLAGGSGTRLYPLTIAVSKQLMPVYDKPMIYYPLSILMLAGIREILIISTPLDLPLFKRLLGDGSQFGLTLTYAEQPSPDGLAQAFVIANQVGFLDDKTPSALVLGDNLFYGQDLVKSLASATARTTGATIFGYHVADATAYGVVEFAPDGRVVSLEEKPAQPKSNYAVPGLYFYDHDVVALAKALKPSKRGELEITDLNRLYLEAGKLHVELLGRGTAWLDTGTHDSLLAAGQFVEVIENRQGLKIACLEEIAYRQKWINRAQLDEQIKRLGKSNYGQYLKKL</sequence>
<dbReference type="GO" id="GO:0008879">
    <property type="term" value="F:glucose-1-phosphate thymidylyltransferase activity"/>
    <property type="evidence" value="ECO:0007669"/>
    <property type="project" value="UniProtKB-EC"/>
</dbReference>
<dbReference type="EMBL" id="CP023344">
    <property type="protein sequence ID" value="ATC64721.1"/>
    <property type="molecule type" value="Genomic_DNA"/>
</dbReference>
<dbReference type="InterPro" id="IPR005835">
    <property type="entry name" value="NTP_transferase_dom"/>
</dbReference>
<evidence type="ECO:0000256" key="7">
    <source>
        <dbReference type="ARBA" id="ARBA00022842"/>
    </source>
</evidence>
<dbReference type="FunFam" id="3.90.550.10:FF:000023">
    <property type="entry name" value="Glucose-1-phosphate thymidylyltransferase"/>
    <property type="match status" value="1"/>
</dbReference>
<evidence type="ECO:0000256" key="5">
    <source>
        <dbReference type="ARBA" id="ARBA00022695"/>
    </source>
</evidence>
<dbReference type="PANTHER" id="PTHR43532">
    <property type="entry name" value="GLUCOSE-1-PHOSPHATE THYMIDYLYLTRANSFERASE"/>
    <property type="match status" value="1"/>
</dbReference>
<dbReference type="GO" id="GO:0046872">
    <property type="term" value="F:metal ion binding"/>
    <property type="evidence" value="ECO:0007669"/>
    <property type="project" value="UniProtKB-KW"/>
</dbReference>
<dbReference type="Gene3D" id="3.90.550.10">
    <property type="entry name" value="Spore Coat Polysaccharide Biosynthesis Protein SpsA, Chain A"/>
    <property type="match status" value="1"/>
</dbReference>
<dbReference type="AlphaFoldDB" id="A0A290QK57"/>
<dbReference type="SUPFAM" id="SSF53448">
    <property type="entry name" value="Nucleotide-diphospho-sugar transferases"/>
    <property type="match status" value="1"/>
</dbReference>
<name>A0A290QK57_9BACT</name>
<evidence type="ECO:0000256" key="8">
    <source>
        <dbReference type="ARBA" id="ARBA00049336"/>
    </source>
</evidence>
<comment type="cofactor">
    <cofactor evidence="1">
        <name>Mg(2+)</name>
        <dbReference type="ChEBI" id="CHEBI:18420"/>
    </cofactor>
</comment>
<keyword evidence="4 9" id="KW-0808">Transferase</keyword>
<dbReference type="Pfam" id="PF00483">
    <property type="entry name" value="NTP_transferase"/>
    <property type="match status" value="1"/>
</dbReference>
<evidence type="ECO:0000313" key="11">
    <source>
        <dbReference type="EMBL" id="ATC64721.1"/>
    </source>
</evidence>
<dbReference type="Proteomes" id="UP000217265">
    <property type="component" value="Chromosome"/>
</dbReference>
<evidence type="ECO:0000256" key="1">
    <source>
        <dbReference type="ARBA" id="ARBA00001946"/>
    </source>
</evidence>
<dbReference type="InterPro" id="IPR029044">
    <property type="entry name" value="Nucleotide-diphossugar_trans"/>
</dbReference>
<evidence type="ECO:0000256" key="2">
    <source>
        <dbReference type="ARBA" id="ARBA00010480"/>
    </source>
</evidence>
<gene>
    <name evidence="11" type="primary">rfbA</name>
    <name evidence="11" type="ORF">CMV30_12545</name>
</gene>
<keyword evidence="12" id="KW-1185">Reference proteome</keyword>
<dbReference type="NCBIfam" id="TIGR01207">
    <property type="entry name" value="rmlA"/>
    <property type="match status" value="1"/>
</dbReference>
<organism evidence="11 12">
    <name type="scientific">Nibricoccus aquaticus</name>
    <dbReference type="NCBI Taxonomy" id="2576891"/>
    <lineage>
        <taxon>Bacteria</taxon>
        <taxon>Pseudomonadati</taxon>
        <taxon>Verrucomicrobiota</taxon>
        <taxon>Opitutia</taxon>
        <taxon>Opitutales</taxon>
        <taxon>Opitutaceae</taxon>
        <taxon>Nibricoccus</taxon>
    </lineage>
</organism>
<evidence type="ECO:0000256" key="6">
    <source>
        <dbReference type="ARBA" id="ARBA00022723"/>
    </source>
</evidence>
<evidence type="ECO:0000313" key="12">
    <source>
        <dbReference type="Proteomes" id="UP000217265"/>
    </source>
</evidence>
<dbReference type="KEGG" id="vbh:CMV30_12545"/>
<keyword evidence="5 9" id="KW-0548">Nucleotidyltransferase</keyword>
<dbReference type="PANTHER" id="PTHR43532:SF1">
    <property type="entry name" value="GLUCOSE-1-PHOSPHATE THYMIDYLYLTRANSFERASE 1"/>
    <property type="match status" value="1"/>
</dbReference>
<evidence type="ECO:0000259" key="10">
    <source>
        <dbReference type="Pfam" id="PF00483"/>
    </source>
</evidence>
<feature type="domain" description="Nucleotidyl transferase" evidence="10">
    <location>
        <begin position="4"/>
        <end position="242"/>
    </location>
</feature>
<evidence type="ECO:0000256" key="3">
    <source>
        <dbReference type="ARBA" id="ARBA00012461"/>
    </source>
</evidence>
<dbReference type="CDD" id="cd02538">
    <property type="entry name" value="G1P_TT_short"/>
    <property type="match status" value="1"/>
</dbReference>
<protein>
    <recommendedName>
        <fullName evidence="3 9">Glucose-1-phosphate thymidylyltransferase</fullName>
        <ecNumber evidence="3 9">2.7.7.24</ecNumber>
    </recommendedName>
</protein>
<proteinExistence type="inferred from homology"/>
<dbReference type="OrthoDB" id="9803871at2"/>
<dbReference type="RefSeq" id="WP_096056352.1">
    <property type="nucleotide sequence ID" value="NZ_CP023344.1"/>
</dbReference>
<keyword evidence="6 9" id="KW-0479">Metal-binding</keyword>
<evidence type="ECO:0000256" key="4">
    <source>
        <dbReference type="ARBA" id="ARBA00022679"/>
    </source>
</evidence>
<keyword evidence="7 9" id="KW-0460">Magnesium</keyword>
<comment type="similarity">
    <text evidence="2 9">Belongs to the glucose-1-phosphate thymidylyltransferase family.</text>
</comment>
<dbReference type="InterPro" id="IPR005907">
    <property type="entry name" value="G1P_thy_trans_s"/>
</dbReference>
<comment type="function">
    <text evidence="9">Catalyzes the formation of dTDP-glucose, from dTTP and glucose 1-phosphate, as well as its pyrophosphorolysis.</text>
</comment>
<dbReference type="EC" id="2.7.7.24" evidence="3 9"/>